<feature type="compositionally biased region" description="Polar residues" evidence="1">
    <location>
        <begin position="108"/>
        <end position="119"/>
    </location>
</feature>
<comment type="caution">
    <text evidence="2">The sequence shown here is derived from an EMBL/GenBank/DDBJ whole genome shotgun (WGS) entry which is preliminary data.</text>
</comment>
<dbReference type="EMBL" id="BSPX01000258">
    <property type="protein sequence ID" value="GLT24819.1"/>
    <property type="molecule type" value="Genomic_DNA"/>
</dbReference>
<dbReference type="Proteomes" id="UP001157167">
    <property type="component" value="Unassembled WGS sequence"/>
</dbReference>
<name>A0ABQ6FHU2_9RHOO</name>
<accession>A0ABQ6FHU2</accession>
<evidence type="ECO:0000313" key="3">
    <source>
        <dbReference type="Proteomes" id="UP001157167"/>
    </source>
</evidence>
<organism evidence="2 3">
    <name type="scientific">Zoogloea oryzae</name>
    <dbReference type="NCBI Taxonomy" id="310767"/>
    <lineage>
        <taxon>Bacteria</taxon>
        <taxon>Pseudomonadati</taxon>
        <taxon>Pseudomonadota</taxon>
        <taxon>Betaproteobacteria</taxon>
        <taxon>Rhodocyclales</taxon>
        <taxon>Zoogloeaceae</taxon>
        <taxon>Zoogloea</taxon>
    </lineage>
</organism>
<evidence type="ECO:0000313" key="2">
    <source>
        <dbReference type="EMBL" id="GLT24819.1"/>
    </source>
</evidence>
<sequence length="129" mass="14336">MHVTADVTFQETEYYYSGGVPEHPLQGESSIFAEDTQIIQSQQQSVMEQCTQQPTEIPEVHELEAADAPNDDSDNTTPTQVPSSLIQSAPEASLQVIEHSNSSSSTSPELNHTENTTYQLPHRTTRRYS</sequence>
<feature type="compositionally biased region" description="Polar residues" evidence="1">
    <location>
        <begin position="75"/>
        <end position="87"/>
    </location>
</feature>
<proteinExistence type="predicted"/>
<evidence type="ECO:0000256" key="1">
    <source>
        <dbReference type="SAM" id="MobiDB-lite"/>
    </source>
</evidence>
<keyword evidence="3" id="KW-1185">Reference proteome</keyword>
<feature type="compositionally biased region" description="Polar residues" evidence="1">
    <location>
        <begin position="42"/>
        <end position="55"/>
    </location>
</feature>
<protein>
    <submittedName>
        <fullName evidence="2">Uncharacterized protein</fullName>
    </submittedName>
</protein>
<feature type="region of interest" description="Disordered" evidence="1">
    <location>
        <begin position="42"/>
        <end position="129"/>
    </location>
</feature>
<gene>
    <name evidence="2" type="ORF">GCM10007933_43310</name>
</gene>
<reference evidence="3" key="1">
    <citation type="journal article" date="2019" name="Int. J. Syst. Evol. Microbiol.">
        <title>The Global Catalogue of Microorganisms (GCM) 10K type strain sequencing project: providing services to taxonomists for standard genome sequencing and annotation.</title>
        <authorList>
            <consortium name="The Broad Institute Genomics Platform"/>
            <consortium name="The Broad Institute Genome Sequencing Center for Infectious Disease"/>
            <person name="Wu L."/>
            <person name="Ma J."/>
        </authorList>
    </citation>
    <scope>NUCLEOTIDE SEQUENCE [LARGE SCALE GENOMIC DNA]</scope>
    <source>
        <strain evidence="3">NBRC 102407</strain>
    </source>
</reference>